<gene>
    <name evidence="4" type="ORF">roselon_01287</name>
</gene>
<feature type="transmembrane region" description="Helical" evidence="1">
    <location>
        <begin position="97"/>
        <end position="118"/>
    </location>
</feature>
<dbReference type="InterPro" id="IPR027787">
    <property type="entry name" value="Alpha/beta-hydrolase_catalytic"/>
</dbReference>
<dbReference type="AlphaFoldDB" id="W8SMA5"/>
<feature type="domain" description="Alpha/beta-hydrolase N-terminal" evidence="3">
    <location>
        <begin position="48"/>
        <end position="255"/>
    </location>
</feature>
<feature type="transmembrane region" description="Helical" evidence="1">
    <location>
        <begin position="178"/>
        <end position="195"/>
    </location>
</feature>
<dbReference type="ESTHER" id="9rhob-w8sma5">
    <property type="family name" value="Abhydrolase_9"/>
</dbReference>
<dbReference type="HOGENOM" id="CLU_023789_0_0_5"/>
<keyword evidence="1" id="KW-0812">Transmembrane</keyword>
<evidence type="ECO:0000313" key="5">
    <source>
        <dbReference type="Proteomes" id="UP000019593"/>
    </source>
</evidence>
<protein>
    <submittedName>
        <fullName evidence="4">Putative membrane protein</fullName>
    </submittedName>
</protein>
<feature type="domain" description="Alpha/beta-hydrolase catalytic" evidence="2">
    <location>
        <begin position="272"/>
        <end position="560"/>
    </location>
</feature>
<feature type="transmembrane region" description="Helical" evidence="1">
    <location>
        <begin position="61"/>
        <end position="85"/>
    </location>
</feature>
<evidence type="ECO:0000259" key="3">
    <source>
        <dbReference type="Pfam" id="PF15420"/>
    </source>
</evidence>
<dbReference type="eggNOG" id="COG4425">
    <property type="taxonomic scope" value="Bacteria"/>
</dbReference>
<dbReference type="PIRSF" id="PIRSF007542">
    <property type="entry name" value="UCP007542"/>
    <property type="match status" value="1"/>
</dbReference>
<feature type="transmembrane region" description="Helical" evidence="1">
    <location>
        <begin position="28"/>
        <end position="49"/>
    </location>
</feature>
<dbReference type="InterPro" id="IPR012037">
    <property type="entry name" value="Alpha/beta-hydrolase_fam"/>
</dbReference>
<evidence type="ECO:0000256" key="1">
    <source>
        <dbReference type="SAM" id="Phobius"/>
    </source>
</evidence>
<dbReference type="EMBL" id="CP004372">
    <property type="protein sequence ID" value="AHM03675.1"/>
    <property type="molecule type" value="Genomic_DNA"/>
</dbReference>
<dbReference type="InterPro" id="IPR027788">
    <property type="entry name" value="Alpha/beta-hydrolase_N_dom"/>
</dbReference>
<dbReference type="PATRIC" id="fig|1294273.3.peg.1264"/>
<evidence type="ECO:0000259" key="2">
    <source>
        <dbReference type="Pfam" id="PF10081"/>
    </source>
</evidence>
<dbReference type="Pfam" id="PF10081">
    <property type="entry name" value="Abhydrolase_9"/>
    <property type="match status" value="1"/>
</dbReference>
<reference evidence="4 5" key="1">
    <citation type="submission" date="2013-03" db="EMBL/GenBank/DDBJ databases">
        <authorList>
            <person name="Fiebig A."/>
            <person name="Goeker M."/>
            <person name="Klenk H.-P.P."/>
        </authorList>
    </citation>
    <scope>NUCLEOTIDE SEQUENCE [LARGE SCALE GENOMIC DNA]</scope>
    <source>
        <strain evidence="5">DSM 19469</strain>
    </source>
</reference>
<keyword evidence="1" id="KW-0472">Membrane</keyword>
<dbReference type="Pfam" id="PF15420">
    <property type="entry name" value="Abhydrolase_9_N"/>
    <property type="match status" value="1"/>
</dbReference>
<name>W8SMA5_9RHOB</name>
<dbReference type="STRING" id="1294273.roselon_01287"/>
<sequence>MRRLRGQGNREPACAWQGVMTRAILSRVIGPFSVPCFLLGLVFFAASLTPSLIPRGPEMQGVLGGLVTALGYLVARVVALLWRAADLPELSGRPARIATWVVSAGILVLFAWVLGSSLTWQNDLRQKMGMAPADALNLARIVLIAGLVFAAAFLVGRLVAALFRLIRQWFYRVMPPRRANVLGVVTVVLLLGVVTRDGILDHVVLALDESYEAAQALFDQAPPAPTDPAMVGSPASLIDWAAIGTPGRDFIQSGPDAEAISAFTGREAMDPIRVYVGRANGDTPRRRAELALAELQRLNAFERELLIITSPTGTGWMDPGSHDPVEYMHNGDIATVAAQYSYLQSPLALILETNTGLEQATALQEVIHGYWQTLPADDRPRLYVHGLSLGAWSSMHATNLFRLLDDPIDGAFWAGPPFPSAFWTYVQNQRNPGSPWVLPEVGDGSLVRYASHTTDGAQARADWGRMRIMFLQYSSDPVVFYEPASLWRAPQWMRDPPAADMSEHFVFMPIVTQFQLALDMALSFGSPPGHGHAYYGPDYVGPWVQVTNPANWTEADTQRLIAHCDNGVQAGCSNDRR</sequence>
<proteinExistence type="predicted"/>
<keyword evidence="1" id="KW-1133">Transmembrane helix</keyword>
<feature type="transmembrane region" description="Helical" evidence="1">
    <location>
        <begin position="138"/>
        <end position="166"/>
    </location>
</feature>
<organism evidence="4 5">
    <name type="scientific">Roseicyclus elongatus DSM 19469</name>
    <dbReference type="NCBI Taxonomy" id="1294273"/>
    <lineage>
        <taxon>Bacteria</taxon>
        <taxon>Pseudomonadati</taxon>
        <taxon>Pseudomonadota</taxon>
        <taxon>Alphaproteobacteria</taxon>
        <taxon>Rhodobacterales</taxon>
        <taxon>Roseobacteraceae</taxon>
        <taxon>Roseicyclus</taxon>
    </lineage>
</organism>
<dbReference type="Proteomes" id="UP000019593">
    <property type="component" value="Chromosome"/>
</dbReference>
<evidence type="ECO:0000313" key="4">
    <source>
        <dbReference type="EMBL" id="AHM03675.1"/>
    </source>
</evidence>
<accession>W8SMA5</accession>
<dbReference type="KEGG" id="red:roselon_01287"/>
<keyword evidence="5" id="KW-1185">Reference proteome</keyword>